<accession>A0ACC1DKM9</accession>
<evidence type="ECO:0000313" key="2">
    <source>
        <dbReference type="Proteomes" id="UP000824533"/>
    </source>
</evidence>
<dbReference type="Proteomes" id="UP000824533">
    <property type="component" value="Linkage Group LG01"/>
</dbReference>
<keyword evidence="2" id="KW-1185">Reference proteome</keyword>
<name>A0ACC1DKM9_9NEOP</name>
<comment type="caution">
    <text evidence="1">The sequence shown here is derived from an EMBL/GenBank/DDBJ whole genome shotgun (WGS) entry which is preliminary data.</text>
</comment>
<organism evidence="1 2">
    <name type="scientific">Dendrolimus kikuchii</name>
    <dbReference type="NCBI Taxonomy" id="765133"/>
    <lineage>
        <taxon>Eukaryota</taxon>
        <taxon>Metazoa</taxon>
        <taxon>Ecdysozoa</taxon>
        <taxon>Arthropoda</taxon>
        <taxon>Hexapoda</taxon>
        <taxon>Insecta</taxon>
        <taxon>Pterygota</taxon>
        <taxon>Neoptera</taxon>
        <taxon>Endopterygota</taxon>
        <taxon>Lepidoptera</taxon>
        <taxon>Glossata</taxon>
        <taxon>Ditrysia</taxon>
        <taxon>Bombycoidea</taxon>
        <taxon>Lasiocampidae</taxon>
        <taxon>Dendrolimus</taxon>
    </lineage>
</organism>
<sequence length="882" mass="98447">METLSSDADLKELNDSGFGQDESISNNGYKGKGKIQDLCDDVLLIILKYCQVQDLKAFGYTCKRFANLIVDRTLWQKVDARSVPVGVVRMRWMMRHGIYADTTHLYLTGFAKETTEAGCLQNNLWAEELQDLSPEDEGEPGTFVPCHKAKAHRRRGSNFEHDLPDEYKANYSEDHNTAAEGTSSNQTGTSSQALDLRRDLKPTCDKHPQGRCPRPRYTFDPPLLRHIKLLCLNLHTLEMEYCNINCRTELDLSCCRWLEPGSILPISKLSSLKKLYMRRCPRMTEFVAYASLATRYGFNKLELVDLRESPVGDSEVSSFGWVRSLRELYACPPHDDLTEPETPYTEEELEKWEEDEPSIFSNKQVVSPFWLEVGPKALLKRLGITDPLTLKAGYRTRIYPKDENNENDAPPKKRKKPCHCVINANLRRIANNDDQRSRPSTSKGAVLKLKSNNRSVSSLKSEDSVNESNIANNTDNAEPMNVDADGDTSAGSDTKISSDTADGNIQDNKESADSIKENSVHSDGVANVNDNNMESTENDEASDDVDAGTSKQNCINNNNNLSNNQSDTHDNSVAINDNDTNIGSDNVSSQNNSDNKEFTKNIETVKRDVNVSSSDNTKTIDNCQSLGVNVGAGTSKQNGNDDPSVVNDKKLDKSASNNESHSEVNTASPLKDVKTDKKEESNSTSNVVRFVRNNNALYCDDVPGSSNAGGSSCQTCPIIICPPINESVDRMPQNNILYVNISRRLNNTYRLTIPADVFSSQGQRAVCCTPGSLDSSNYVTDYTVYRFGRSDNEQNLNYVQIGPNIPPNQIFSGMRPNQSNLRVLSLTGYRNITNRSLLHLASAAPHLRLLDLRRTRVTQDGVEKFKSRKPECEVIWSEFIED</sequence>
<protein>
    <submittedName>
        <fullName evidence="1">Uncharacterized protein</fullName>
    </submittedName>
</protein>
<proteinExistence type="predicted"/>
<reference evidence="1 2" key="1">
    <citation type="journal article" date="2021" name="Front. Genet.">
        <title>Chromosome-Level Genome Assembly Reveals Significant Gene Expansion in the Toll and IMD Signaling Pathways of Dendrolimus kikuchii.</title>
        <authorList>
            <person name="Zhou J."/>
            <person name="Wu P."/>
            <person name="Xiong Z."/>
            <person name="Liu N."/>
            <person name="Zhao N."/>
            <person name="Ji M."/>
            <person name="Qiu Y."/>
            <person name="Yang B."/>
        </authorList>
    </citation>
    <scope>NUCLEOTIDE SEQUENCE [LARGE SCALE GENOMIC DNA]</scope>
    <source>
        <strain evidence="1">Ann1</strain>
    </source>
</reference>
<gene>
    <name evidence="1" type="ORF">K1T71_000635</name>
</gene>
<evidence type="ECO:0000313" key="1">
    <source>
        <dbReference type="EMBL" id="KAJ0184212.1"/>
    </source>
</evidence>
<dbReference type="EMBL" id="CM034387">
    <property type="protein sequence ID" value="KAJ0184212.1"/>
    <property type="molecule type" value="Genomic_DNA"/>
</dbReference>